<name>A0A7N0TMM3_KALFE</name>
<evidence type="ECO:0000313" key="3">
    <source>
        <dbReference type="Proteomes" id="UP000594263"/>
    </source>
</evidence>
<dbReference type="AlphaFoldDB" id="A0A7N0TMM3"/>
<dbReference type="EnsemblPlants" id="Kaladp0039s0751.1.v1.1">
    <property type="protein sequence ID" value="Kaladp0039s0751.1.v1.1"/>
    <property type="gene ID" value="Kaladp0039s0751.v1.1"/>
</dbReference>
<protein>
    <submittedName>
        <fullName evidence="2">Uncharacterized protein</fullName>
    </submittedName>
</protein>
<evidence type="ECO:0000313" key="2">
    <source>
        <dbReference type="EnsemblPlants" id="Kaladp0039s0751.1.v1.1"/>
    </source>
</evidence>
<sequence length="247" mass="28890">YAFGSKHARKDSRISSLAGEAPVSNQLWMIARDFNVVADLEEKSGGKSDDDDSMCDFRSFMAKVGVSDAGFKGVTFTWSNNQDGNNKILDEYRKVKAAFKYWRMWRSHADYDRLVKEHWEGCLHRDTLISLVRKLKRLGKAFSAWNFAVFRNGDRGIRETKDRIEGLERELQIGWQFEAAEELKRQQQKLLSHLRNRHAMLEDKARVSWLRFRDDNSAFFRASITQRIANPRLTLKDTNGVKWEFEM</sequence>
<reference evidence="2" key="1">
    <citation type="submission" date="2021-01" db="UniProtKB">
        <authorList>
            <consortium name="EnsemblPlants"/>
        </authorList>
    </citation>
    <scope>IDENTIFICATION</scope>
</reference>
<organism evidence="2 3">
    <name type="scientific">Kalanchoe fedtschenkoi</name>
    <name type="common">Lavender scallops</name>
    <name type="synonym">South American air plant</name>
    <dbReference type="NCBI Taxonomy" id="63787"/>
    <lineage>
        <taxon>Eukaryota</taxon>
        <taxon>Viridiplantae</taxon>
        <taxon>Streptophyta</taxon>
        <taxon>Embryophyta</taxon>
        <taxon>Tracheophyta</taxon>
        <taxon>Spermatophyta</taxon>
        <taxon>Magnoliopsida</taxon>
        <taxon>eudicotyledons</taxon>
        <taxon>Gunneridae</taxon>
        <taxon>Pentapetalae</taxon>
        <taxon>Saxifragales</taxon>
        <taxon>Crassulaceae</taxon>
        <taxon>Kalanchoe</taxon>
    </lineage>
</organism>
<evidence type="ECO:0000256" key="1">
    <source>
        <dbReference type="SAM" id="Coils"/>
    </source>
</evidence>
<dbReference type="OMA" id="MWRSHAD"/>
<accession>A0A7N0TMM3</accession>
<proteinExistence type="predicted"/>
<dbReference type="Proteomes" id="UP000594263">
    <property type="component" value="Unplaced"/>
</dbReference>
<keyword evidence="1" id="KW-0175">Coiled coil</keyword>
<keyword evidence="3" id="KW-1185">Reference proteome</keyword>
<feature type="coiled-coil region" evidence="1">
    <location>
        <begin position="177"/>
        <end position="204"/>
    </location>
</feature>
<dbReference type="Gramene" id="Kaladp0039s0751.1.v1.1">
    <property type="protein sequence ID" value="Kaladp0039s0751.1.v1.1"/>
    <property type="gene ID" value="Kaladp0039s0751.v1.1"/>
</dbReference>